<reference evidence="2" key="1">
    <citation type="journal article" date="2015" name="BMC Genomics">
        <title>Draft genome of a commonly misdiagnosed multidrug resistant pathogen Candida auris.</title>
        <authorList>
            <person name="Chatterjee S."/>
            <person name="Alampalli S.V."/>
            <person name="Nageshan R.K."/>
            <person name="Chettiar S.T."/>
            <person name="Joshi S."/>
            <person name="Tatu U.S."/>
        </authorList>
    </citation>
    <scope>NUCLEOTIDE SEQUENCE [LARGE SCALE GENOMIC DNA]</scope>
    <source>
        <strain evidence="2">6684</strain>
    </source>
</reference>
<dbReference type="Proteomes" id="UP000037122">
    <property type="component" value="Unassembled WGS sequence"/>
</dbReference>
<protein>
    <submittedName>
        <fullName evidence="1">Uncharacterized protein</fullName>
    </submittedName>
</protein>
<dbReference type="VEuPathDB" id="FungiDB:QG37_07323"/>
<dbReference type="EMBL" id="LGST01000057">
    <property type="protein sequence ID" value="KND96199.1"/>
    <property type="molecule type" value="Genomic_DNA"/>
</dbReference>
<name>A0A0L0NQB0_CANAR</name>
<proteinExistence type="predicted"/>
<dbReference type="AlphaFoldDB" id="A0A0L0NQB0"/>
<evidence type="ECO:0000313" key="1">
    <source>
        <dbReference type="EMBL" id="KND96199.1"/>
    </source>
</evidence>
<accession>A0A0L0NQB0</accession>
<evidence type="ECO:0000313" key="2">
    <source>
        <dbReference type="Proteomes" id="UP000037122"/>
    </source>
</evidence>
<gene>
    <name evidence="1" type="ORF">QG37_07323</name>
</gene>
<comment type="caution">
    <text evidence="1">The sequence shown here is derived from an EMBL/GenBank/DDBJ whole genome shotgun (WGS) entry which is preliminary data.</text>
</comment>
<organism evidence="1 2">
    <name type="scientific">Candidozyma auris</name>
    <name type="common">Yeast</name>
    <name type="synonym">Candida auris</name>
    <dbReference type="NCBI Taxonomy" id="498019"/>
    <lineage>
        <taxon>Eukaryota</taxon>
        <taxon>Fungi</taxon>
        <taxon>Dikarya</taxon>
        <taxon>Ascomycota</taxon>
        <taxon>Saccharomycotina</taxon>
        <taxon>Pichiomycetes</taxon>
        <taxon>Metschnikowiaceae</taxon>
        <taxon>Candidozyma</taxon>
    </lineage>
</organism>
<sequence>MRGFKNRTMLLFQRTTLEDAAPKRRKINASDNRMQPELLKKDSEHLEVNDKMDTLTFASECPCGHLHGPCEDHYHDISAVGLSSNMMRGPP</sequence>